<organism evidence="2 3">
    <name type="scientific">Penicillium vulpinum</name>
    <dbReference type="NCBI Taxonomy" id="29845"/>
    <lineage>
        <taxon>Eukaryota</taxon>
        <taxon>Fungi</taxon>
        <taxon>Dikarya</taxon>
        <taxon>Ascomycota</taxon>
        <taxon>Pezizomycotina</taxon>
        <taxon>Eurotiomycetes</taxon>
        <taxon>Eurotiomycetidae</taxon>
        <taxon>Eurotiales</taxon>
        <taxon>Aspergillaceae</taxon>
        <taxon>Penicillium</taxon>
    </lineage>
</organism>
<feature type="compositionally biased region" description="Low complexity" evidence="1">
    <location>
        <begin position="17"/>
        <end position="28"/>
    </location>
</feature>
<feature type="compositionally biased region" description="Basic residues" evidence="1">
    <location>
        <begin position="7"/>
        <end position="16"/>
    </location>
</feature>
<evidence type="ECO:0000313" key="3">
    <source>
        <dbReference type="Proteomes" id="UP000191518"/>
    </source>
</evidence>
<evidence type="ECO:0000313" key="2">
    <source>
        <dbReference type="EMBL" id="OQE11533.1"/>
    </source>
</evidence>
<keyword evidence="3" id="KW-1185">Reference proteome</keyword>
<feature type="region of interest" description="Disordered" evidence="1">
    <location>
        <begin position="1"/>
        <end position="32"/>
    </location>
</feature>
<reference evidence="3" key="1">
    <citation type="journal article" date="2017" name="Nat. Microbiol.">
        <title>Global analysis of biosynthetic gene clusters reveals vast potential of secondary metabolite production in Penicillium species.</title>
        <authorList>
            <person name="Nielsen J.C."/>
            <person name="Grijseels S."/>
            <person name="Prigent S."/>
            <person name="Ji B."/>
            <person name="Dainat J."/>
            <person name="Nielsen K.F."/>
            <person name="Frisvad J.C."/>
            <person name="Workman M."/>
            <person name="Nielsen J."/>
        </authorList>
    </citation>
    <scope>NUCLEOTIDE SEQUENCE [LARGE SCALE GENOMIC DNA]</scope>
    <source>
        <strain evidence="3">IBT 29486</strain>
    </source>
</reference>
<dbReference type="AlphaFoldDB" id="A0A1V6SD71"/>
<proteinExistence type="predicted"/>
<dbReference type="EMBL" id="MDYP01000002">
    <property type="protein sequence ID" value="OQE11533.1"/>
    <property type="molecule type" value="Genomic_DNA"/>
</dbReference>
<comment type="caution">
    <text evidence="2">The sequence shown here is derived from an EMBL/GenBank/DDBJ whole genome shotgun (WGS) entry which is preliminary data.</text>
</comment>
<protein>
    <submittedName>
        <fullName evidence="2">Uncharacterized protein</fullName>
    </submittedName>
</protein>
<name>A0A1V6SD71_9EURO</name>
<accession>A0A1V6SD71</accession>
<feature type="region of interest" description="Disordered" evidence="1">
    <location>
        <begin position="81"/>
        <end position="100"/>
    </location>
</feature>
<dbReference type="STRING" id="29845.A0A1V6SD71"/>
<sequence length="100" mass="11084">MASNRVTKIKATKKAVAKPTNKTTAKTTGETSRELLEERLDTNIIFQIDWAAVSRHYDISANAAQRRLLRAKDCVAKLVRAGAAASKKDKTHETTEDEEV</sequence>
<evidence type="ECO:0000256" key="1">
    <source>
        <dbReference type="SAM" id="MobiDB-lite"/>
    </source>
</evidence>
<gene>
    <name evidence="2" type="ORF">PENVUL_c002G00348</name>
</gene>
<dbReference type="Proteomes" id="UP000191518">
    <property type="component" value="Unassembled WGS sequence"/>
</dbReference>